<dbReference type="InterPro" id="IPR013785">
    <property type="entry name" value="Aldolase_TIM"/>
</dbReference>
<organism evidence="8 9">
    <name type="scientific">Geodia barretti</name>
    <name type="common">Barrett's horny sponge</name>
    <dbReference type="NCBI Taxonomy" id="519541"/>
    <lineage>
        <taxon>Eukaryota</taxon>
        <taxon>Metazoa</taxon>
        <taxon>Porifera</taxon>
        <taxon>Demospongiae</taxon>
        <taxon>Heteroscleromorpha</taxon>
        <taxon>Tetractinellida</taxon>
        <taxon>Astrophorina</taxon>
        <taxon>Geodiidae</taxon>
        <taxon>Geodia</taxon>
    </lineage>
</organism>
<evidence type="ECO:0000256" key="7">
    <source>
        <dbReference type="ARBA" id="ARBA00049047"/>
    </source>
</evidence>
<protein>
    <recommendedName>
        <fullName evidence="2">tryptophan synthase</fullName>
        <ecNumber evidence="2">4.2.1.20</ecNumber>
    </recommendedName>
</protein>
<dbReference type="InterPro" id="IPR002028">
    <property type="entry name" value="Trp_synthase_suA"/>
</dbReference>
<dbReference type="Proteomes" id="UP001174909">
    <property type="component" value="Unassembled WGS sequence"/>
</dbReference>
<dbReference type="AlphaFoldDB" id="A0AA35XF46"/>
<comment type="pathway">
    <text evidence="1">Amino-acid biosynthesis; L-tryptophan biosynthesis; L-tryptophan from chorismate: step 5/5.</text>
</comment>
<evidence type="ECO:0000313" key="8">
    <source>
        <dbReference type="EMBL" id="CAI8048582.1"/>
    </source>
</evidence>
<dbReference type="PROSITE" id="PS00167">
    <property type="entry name" value="TRP_SYNTHASE_ALPHA"/>
    <property type="match status" value="1"/>
</dbReference>
<dbReference type="Pfam" id="PF00290">
    <property type="entry name" value="Trp_syntA"/>
    <property type="match status" value="1"/>
</dbReference>
<gene>
    <name evidence="8" type="ORF">GBAR_LOCUS26777</name>
</gene>
<proteinExistence type="predicted"/>
<accession>A0AA35XF46</accession>
<dbReference type="GO" id="GO:0004106">
    <property type="term" value="F:chorismate mutase activity"/>
    <property type="evidence" value="ECO:0007669"/>
    <property type="project" value="TreeGrafter"/>
</dbReference>
<evidence type="ECO:0000256" key="6">
    <source>
        <dbReference type="ARBA" id="ARBA00023239"/>
    </source>
</evidence>
<evidence type="ECO:0000256" key="5">
    <source>
        <dbReference type="ARBA" id="ARBA00023141"/>
    </source>
</evidence>
<dbReference type="InterPro" id="IPR008243">
    <property type="entry name" value="Chorismate_mutase_AroH"/>
</dbReference>
<keyword evidence="3" id="KW-0028">Amino-acid biosynthesis</keyword>
<dbReference type="SUPFAM" id="SSF51366">
    <property type="entry name" value="Ribulose-phoshate binding barrel"/>
    <property type="match status" value="1"/>
</dbReference>
<dbReference type="SUPFAM" id="SSF51569">
    <property type="entry name" value="Aldolase"/>
    <property type="match status" value="1"/>
</dbReference>
<dbReference type="PROSITE" id="PS51167">
    <property type="entry name" value="CHORISMATE_MUT_1"/>
    <property type="match status" value="1"/>
</dbReference>
<dbReference type="InterPro" id="IPR018204">
    <property type="entry name" value="Trp_synthase_alpha_AS"/>
</dbReference>
<keyword evidence="5" id="KW-0057">Aromatic amino acid biosynthesis</keyword>
<keyword evidence="6" id="KW-0456">Lyase</keyword>
<dbReference type="Pfam" id="PF07736">
    <property type="entry name" value="CM_1"/>
    <property type="match status" value="1"/>
</dbReference>
<dbReference type="PANTHER" id="PTHR21164">
    <property type="entry name" value="CHORISMATE MUTASE"/>
    <property type="match status" value="1"/>
</dbReference>
<evidence type="ECO:0000313" key="9">
    <source>
        <dbReference type="Proteomes" id="UP001174909"/>
    </source>
</evidence>
<evidence type="ECO:0000256" key="1">
    <source>
        <dbReference type="ARBA" id="ARBA00004733"/>
    </source>
</evidence>
<dbReference type="InterPro" id="IPR011060">
    <property type="entry name" value="RibuloseP-bd_barrel"/>
</dbReference>
<reference evidence="8" key="1">
    <citation type="submission" date="2023-03" db="EMBL/GenBank/DDBJ databases">
        <authorList>
            <person name="Steffen K."/>
            <person name="Cardenas P."/>
        </authorList>
    </citation>
    <scope>NUCLEOTIDE SEQUENCE</scope>
</reference>
<keyword evidence="4" id="KW-0822">Tryptophan biosynthesis</keyword>
<dbReference type="SUPFAM" id="SSF55298">
    <property type="entry name" value="YjgF-like"/>
    <property type="match status" value="1"/>
</dbReference>
<dbReference type="Gene3D" id="3.20.20.70">
    <property type="entry name" value="Aldolase class I"/>
    <property type="match status" value="2"/>
</dbReference>
<dbReference type="GO" id="GO:0004834">
    <property type="term" value="F:tryptophan synthase activity"/>
    <property type="evidence" value="ECO:0007669"/>
    <property type="project" value="UniProtKB-EC"/>
</dbReference>
<dbReference type="GO" id="GO:0046417">
    <property type="term" value="P:chorismate metabolic process"/>
    <property type="evidence" value="ECO:0007669"/>
    <property type="project" value="TreeGrafter"/>
</dbReference>
<dbReference type="PANTHER" id="PTHR21164:SF0">
    <property type="entry name" value="CHORISMATE MUTASE AROH"/>
    <property type="match status" value="1"/>
</dbReference>
<dbReference type="InterPro" id="IPR035959">
    <property type="entry name" value="RutC-like_sf"/>
</dbReference>
<evidence type="ECO:0000256" key="4">
    <source>
        <dbReference type="ARBA" id="ARBA00022822"/>
    </source>
</evidence>
<dbReference type="EMBL" id="CASHTH010003736">
    <property type="protein sequence ID" value="CAI8048582.1"/>
    <property type="molecule type" value="Genomic_DNA"/>
</dbReference>
<sequence length="339" mass="36294">MHEAFESVVEQRVDGNAGIIGVMLESNINPGSQKINGDFSKLEEYGVSITDPCIGWQETEDLLRLASIALGARTRARRDGSFPESRTTRPIGSCDTLPQLEMTDLKPPTESWRTLRRLSVPWGITDAMIGFASSLAADGVVLRTWATALGSSLAQSQQTCCTVLSVPAPGFPDVPTSIEIAEAVLRNGGDLLEVGVPFSDPVADGPTVQKTSFHALQQGPMAKIRGIRGATIADDNTQQAILGSHRRVAHGMVESNDVDVDDIAAAYFTTTQDLNASFPLLLPDSLAGSTLPSSCAHEMKVPNAMQRVIRVMLLVNTDRKPRRSSSSISVGPTHCASAW</sequence>
<comment type="caution">
    <text evidence="8">The sequence shown here is derived from an EMBL/GenBank/DDBJ whole genome shotgun (WGS) entry which is preliminary data.</text>
</comment>
<name>A0AA35XF46_GEOBA</name>
<keyword evidence="9" id="KW-1185">Reference proteome</keyword>
<evidence type="ECO:0000256" key="3">
    <source>
        <dbReference type="ARBA" id="ARBA00022605"/>
    </source>
</evidence>
<comment type="catalytic activity">
    <reaction evidence="7">
        <text>(1S,2R)-1-C-(indol-3-yl)glycerol 3-phosphate + L-serine = D-glyceraldehyde 3-phosphate + L-tryptophan + H2O</text>
        <dbReference type="Rhea" id="RHEA:10532"/>
        <dbReference type="ChEBI" id="CHEBI:15377"/>
        <dbReference type="ChEBI" id="CHEBI:33384"/>
        <dbReference type="ChEBI" id="CHEBI:57912"/>
        <dbReference type="ChEBI" id="CHEBI:58866"/>
        <dbReference type="ChEBI" id="CHEBI:59776"/>
        <dbReference type="EC" id="4.2.1.20"/>
    </reaction>
</comment>
<dbReference type="Gene3D" id="3.30.1330.40">
    <property type="entry name" value="RutC-like"/>
    <property type="match status" value="1"/>
</dbReference>
<dbReference type="EC" id="4.2.1.20" evidence="2"/>
<evidence type="ECO:0000256" key="2">
    <source>
        <dbReference type="ARBA" id="ARBA00012043"/>
    </source>
</evidence>